<dbReference type="Proteomes" id="UP001519293">
    <property type="component" value="Unassembled WGS sequence"/>
</dbReference>
<name>A0ABS4RBL7_9BACI</name>
<protein>
    <recommendedName>
        <fullName evidence="3">DUF2642 domain-containing protein</fullName>
    </recommendedName>
</protein>
<reference evidence="1 2" key="1">
    <citation type="submission" date="2021-03" db="EMBL/GenBank/DDBJ databases">
        <title>Genomic Encyclopedia of Type Strains, Phase IV (KMG-IV): sequencing the most valuable type-strain genomes for metagenomic binning, comparative biology and taxonomic classification.</title>
        <authorList>
            <person name="Goeker M."/>
        </authorList>
    </citation>
    <scope>NUCLEOTIDE SEQUENCE [LARGE SCALE GENOMIC DNA]</scope>
    <source>
        <strain evidence="1 2">DSM 26675</strain>
    </source>
</reference>
<dbReference type="EMBL" id="JAGIKZ010000002">
    <property type="protein sequence ID" value="MBP2240290.1"/>
    <property type="molecule type" value="Genomic_DNA"/>
</dbReference>
<evidence type="ECO:0000313" key="2">
    <source>
        <dbReference type="Proteomes" id="UP001519293"/>
    </source>
</evidence>
<dbReference type="RefSeq" id="WP_066393935.1">
    <property type="nucleotide sequence ID" value="NZ_JAGIKZ010000002.1"/>
</dbReference>
<evidence type="ECO:0008006" key="3">
    <source>
        <dbReference type="Google" id="ProtNLM"/>
    </source>
</evidence>
<comment type="caution">
    <text evidence="1">The sequence shown here is derived from an EMBL/GenBank/DDBJ whole genome shotgun (WGS) entry which is preliminary data.</text>
</comment>
<evidence type="ECO:0000313" key="1">
    <source>
        <dbReference type="EMBL" id="MBP2240290.1"/>
    </source>
</evidence>
<keyword evidence="2" id="KW-1185">Reference proteome</keyword>
<organism evidence="1 2">
    <name type="scientific">Cytobacillus eiseniae</name>
    <dbReference type="NCBI Taxonomy" id="762947"/>
    <lineage>
        <taxon>Bacteria</taxon>
        <taxon>Bacillati</taxon>
        <taxon>Bacillota</taxon>
        <taxon>Bacilli</taxon>
        <taxon>Bacillales</taxon>
        <taxon>Bacillaceae</taxon>
        <taxon>Cytobacillus</taxon>
    </lineage>
</organism>
<proteinExistence type="predicted"/>
<sequence length="113" mass="12225">MAVINQVLSGVIDTTQQGVNRIYRSGIICSTIRSIVDLICPDPTPIPEQELRDRLTNLIGNNVEITTNFSDVTGLLTAVKTDYVVLLETRTNTNVLVPLASVQAVSNLSQTGL</sequence>
<gene>
    <name evidence="1" type="ORF">J2Z40_000843</name>
</gene>
<accession>A0ABS4RBL7</accession>